<comment type="caution">
    <text evidence="5">The sequence shown here is derived from an EMBL/GenBank/DDBJ whole genome shotgun (WGS) entry which is preliminary data.</text>
</comment>
<dbReference type="InterPro" id="IPR027417">
    <property type="entry name" value="P-loop_NTPase"/>
</dbReference>
<dbReference type="GO" id="GO:0005634">
    <property type="term" value="C:nucleus"/>
    <property type="evidence" value="ECO:0007669"/>
    <property type="project" value="TreeGrafter"/>
</dbReference>
<dbReference type="GO" id="GO:0008094">
    <property type="term" value="F:ATP-dependent activity, acting on DNA"/>
    <property type="evidence" value="ECO:0007669"/>
    <property type="project" value="TreeGrafter"/>
</dbReference>
<keyword evidence="5" id="KW-0347">Helicase</keyword>
<evidence type="ECO:0000256" key="3">
    <source>
        <dbReference type="ARBA" id="ARBA00022840"/>
    </source>
</evidence>
<dbReference type="GO" id="GO:0004386">
    <property type="term" value="F:helicase activity"/>
    <property type="evidence" value="ECO:0007669"/>
    <property type="project" value="UniProtKB-KW"/>
</dbReference>
<dbReference type="RefSeq" id="XP_045258276.1">
    <property type="nucleotide sequence ID" value="XM_045415103.1"/>
</dbReference>
<name>A0A8H4FES9_COLGL</name>
<dbReference type="GO" id="GO:0016787">
    <property type="term" value="F:hydrolase activity"/>
    <property type="evidence" value="ECO:0007669"/>
    <property type="project" value="UniProtKB-KW"/>
</dbReference>
<dbReference type="InterPro" id="IPR000330">
    <property type="entry name" value="SNF2_N"/>
</dbReference>
<organism evidence="5 6">
    <name type="scientific">Colletotrichum gloeosporioides</name>
    <name type="common">Anthracnose fungus</name>
    <name type="synonym">Glomerella cingulata</name>
    <dbReference type="NCBI Taxonomy" id="474922"/>
    <lineage>
        <taxon>Eukaryota</taxon>
        <taxon>Fungi</taxon>
        <taxon>Dikarya</taxon>
        <taxon>Ascomycota</taxon>
        <taxon>Pezizomycotina</taxon>
        <taxon>Sordariomycetes</taxon>
        <taxon>Hypocreomycetidae</taxon>
        <taxon>Glomerellales</taxon>
        <taxon>Glomerellaceae</taxon>
        <taxon>Colletotrichum</taxon>
        <taxon>Colletotrichum gloeosporioides species complex</taxon>
    </lineage>
</organism>
<feature type="domain" description="SNF2 N-terminal" evidence="4">
    <location>
        <begin position="49"/>
        <end position="139"/>
    </location>
</feature>
<protein>
    <submittedName>
        <fullName evidence="5">Helicase-like transcription factor</fullName>
    </submittedName>
</protein>
<dbReference type="Gene3D" id="3.40.50.10810">
    <property type="entry name" value="Tandem AAA-ATPase domain"/>
    <property type="match status" value="1"/>
</dbReference>
<dbReference type="GO" id="GO:0006281">
    <property type="term" value="P:DNA repair"/>
    <property type="evidence" value="ECO:0007669"/>
    <property type="project" value="TreeGrafter"/>
</dbReference>
<keyword evidence="6" id="KW-1185">Reference proteome</keyword>
<proteinExistence type="predicted"/>
<keyword evidence="1" id="KW-0547">Nucleotide-binding</keyword>
<evidence type="ECO:0000256" key="2">
    <source>
        <dbReference type="ARBA" id="ARBA00022801"/>
    </source>
</evidence>
<reference evidence="5" key="2">
    <citation type="submission" date="2020-03" db="EMBL/GenBank/DDBJ databases">
        <authorList>
            <person name="Fu F.-F."/>
            <person name="Chen J."/>
        </authorList>
    </citation>
    <scope>NUCLEOTIDE SEQUENCE</scope>
    <source>
        <strain evidence="5">Lc1</strain>
    </source>
</reference>
<dbReference type="PANTHER" id="PTHR45626">
    <property type="entry name" value="TRANSCRIPTION TERMINATION FACTOR 2-RELATED"/>
    <property type="match status" value="1"/>
</dbReference>
<dbReference type="SUPFAM" id="SSF52540">
    <property type="entry name" value="P-loop containing nucleoside triphosphate hydrolases"/>
    <property type="match status" value="1"/>
</dbReference>
<gene>
    <name evidence="5" type="ORF">GCG54_00015296</name>
</gene>
<evidence type="ECO:0000313" key="5">
    <source>
        <dbReference type="EMBL" id="KAF3799116.1"/>
    </source>
</evidence>
<evidence type="ECO:0000256" key="1">
    <source>
        <dbReference type="ARBA" id="ARBA00022741"/>
    </source>
</evidence>
<evidence type="ECO:0000259" key="4">
    <source>
        <dbReference type="Pfam" id="PF00176"/>
    </source>
</evidence>
<dbReference type="Pfam" id="PF00176">
    <property type="entry name" value="SNF2-rel_dom"/>
    <property type="match status" value="1"/>
</dbReference>
<sequence length="141" mass="15991">MVSDIISSSFTLTPKELPEPSDFLDTLSSHVELEEAPRPSAIRAILKRHQKQALTFMLNREKGREFNRKYPNVWETVEMDRGTIHGLDNLTICKFMNTVSRVYQSREPPSFYGGIIADLMGLGKTLTIISLVATDMDSEKE</sequence>
<dbReference type="Proteomes" id="UP000613401">
    <property type="component" value="Unassembled WGS sequence"/>
</dbReference>
<keyword evidence="2" id="KW-0378">Hydrolase</keyword>
<dbReference type="InterPro" id="IPR050628">
    <property type="entry name" value="SNF2_RAD54_helicase_TF"/>
</dbReference>
<reference evidence="5" key="1">
    <citation type="journal article" date="2020" name="Phytopathology">
        <title>Genome sequence and comparative analysis of Colletotrichum gloeosporioides isolated from Liriodendron leaves.</title>
        <authorList>
            <person name="Fu F.F."/>
            <person name="Hao Z."/>
            <person name="Wang P."/>
            <person name="Lu Y."/>
            <person name="Xue L.J."/>
            <person name="Wei G."/>
            <person name="Tian Y."/>
            <person name="Baishi H."/>
            <person name="Xu H."/>
            <person name="Shi J."/>
            <person name="Cheng T."/>
            <person name="Wang G."/>
            <person name="Yi Y."/>
            <person name="Chen J."/>
        </authorList>
    </citation>
    <scope>NUCLEOTIDE SEQUENCE</scope>
    <source>
        <strain evidence="5">Lc1</strain>
    </source>
</reference>
<accession>A0A8H4FES9</accession>
<dbReference type="GO" id="GO:0005524">
    <property type="term" value="F:ATP binding"/>
    <property type="evidence" value="ECO:0007669"/>
    <property type="project" value="UniProtKB-KW"/>
</dbReference>
<keyword evidence="3" id="KW-0067">ATP-binding</keyword>
<evidence type="ECO:0000313" key="6">
    <source>
        <dbReference type="Proteomes" id="UP000613401"/>
    </source>
</evidence>
<dbReference type="InterPro" id="IPR038718">
    <property type="entry name" value="SNF2-like_sf"/>
</dbReference>
<dbReference type="GeneID" id="69022401"/>
<dbReference type="EMBL" id="WVTB01000086">
    <property type="protein sequence ID" value="KAF3799116.1"/>
    <property type="molecule type" value="Genomic_DNA"/>
</dbReference>
<dbReference type="AlphaFoldDB" id="A0A8H4FES9"/>